<evidence type="ECO:0000256" key="3">
    <source>
        <dbReference type="SAM" id="MobiDB-lite"/>
    </source>
</evidence>
<dbReference type="InterPro" id="IPR000504">
    <property type="entry name" value="RRM_dom"/>
</dbReference>
<evidence type="ECO:0000256" key="1">
    <source>
        <dbReference type="ARBA" id="ARBA00022884"/>
    </source>
</evidence>
<dbReference type="InterPro" id="IPR012677">
    <property type="entry name" value="Nucleotide-bd_a/b_plait_sf"/>
</dbReference>
<name>A0ABN8AYM2_CHISP</name>
<dbReference type="PROSITE" id="PS50102">
    <property type="entry name" value="RRM"/>
    <property type="match status" value="1"/>
</dbReference>
<evidence type="ECO:0000256" key="2">
    <source>
        <dbReference type="PROSITE-ProRule" id="PRU00176"/>
    </source>
</evidence>
<keyword evidence="1 2" id="KW-0694">RNA-binding</keyword>
<dbReference type="CDD" id="cd00590">
    <property type="entry name" value="RRM_SF"/>
    <property type="match status" value="1"/>
</dbReference>
<feature type="domain" description="RRM" evidence="4">
    <location>
        <begin position="60"/>
        <end position="139"/>
    </location>
</feature>
<evidence type="ECO:0000313" key="6">
    <source>
        <dbReference type="Proteomes" id="UP001153292"/>
    </source>
</evidence>
<proteinExistence type="predicted"/>
<dbReference type="InterPro" id="IPR035979">
    <property type="entry name" value="RBD_domain_sf"/>
</dbReference>
<dbReference type="Proteomes" id="UP001153292">
    <property type="component" value="Chromosome 16"/>
</dbReference>
<dbReference type="InterPro" id="IPR054708">
    <property type="entry name" value="MTPAP-like_central"/>
</dbReference>
<keyword evidence="6" id="KW-1185">Reference proteome</keyword>
<accession>A0ABN8AYM2</accession>
<organism evidence="5 6">
    <name type="scientific">Chilo suppressalis</name>
    <name type="common">Asiatic rice borer moth</name>
    <dbReference type="NCBI Taxonomy" id="168631"/>
    <lineage>
        <taxon>Eukaryota</taxon>
        <taxon>Metazoa</taxon>
        <taxon>Ecdysozoa</taxon>
        <taxon>Arthropoda</taxon>
        <taxon>Hexapoda</taxon>
        <taxon>Insecta</taxon>
        <taxon>Pterygota</taxon>
        <taxon>Neoptera</taxon>
        <taxon>Endopterygota</taxon>
        <taxon>Lepidoptera</taxon>
        <taxon>Glossata</taxon>
        <taxon>Ditrysia</taxon>
        <taxon>Pyraloidea</taxon>
        <taxon>Crambidae</taxon>
        <taxon>Crambinae</taxon>
        <taxon>Chilo</taxon>
    </lineage>
</organism>
<dbReference type="Gene3D" id="3.30.460.10">
    <property type="entry name" value="Beta Polymerase, domain 2"/>
    <property type="match status" value="1"/>
</dbReference>
<dbReference type="InterPro" id="IPR043519">
    <property type="entry name" value="NT_sf"/>
</dbReference>
<dbReference type="EMBL" id="OU963909">
    <property type="protein sequence ID" value="CAH0400280.1"/>
    <property type="molecule type" value="Genomic_DNA"/>
</dbReference>
<evidence type="ECO:0000313" key="5">
    <source>
        <dbReference type="EMBL" id="CAH0400280.1"/>
    </source>
</evidence>
<reference evidence="5" key="1">
    <citation type="submission" date="2021-12" db="EMBL/GenBank/DDBJ databases">
        <authorList>
            <person name="King R."/>
        </authorList>
    </citation>
    <scope>NUCLEOTIDE SEQUENCE</scope>
</reference>
<evidence type="ECO:0000259" key="4">
    <source>
        <dbReference type="PROSITE" id="PS50102"/>
    </source>
</evidence>
<dbReference type="SUPFAM" id="SSF54928">
    <property type="entry name" value="RNA-binding domain, RBD"/>
    <property type="match status" value="1"/>
</dbReference>
<dbReference type="SUPFAM" id="SSF81301">
    <property type="entry name" value="Nucleotidyltransferase"/>
    <property type="match status" value="1"/>
</dbReference>
<dbReference type="Pfam" id="PF22600">
    <property type="entry name" value="MTPAP-like_central"/>
    <property type="match status" value="1"/>
</dbReference>
<sequence length="300" mass="32423">MEPATEGSDATATANAAATAKANATTTATVNATTTATVNAAKTATATSSGGKRRDQSDTVMVIVTGYPQYSQPQDLVRIFSKFGEVKVDKLTPKFAILSYTNKDAALEAVQASKKVNVYGEFLIVKLHNEKMAAELAKSSPKKDFPRTKQKGTIIEPAQIDLSGSFPQQLERLLAAVRLTQEEVTALTALYTDVENALRPHYAGCSAVPFGSITTGLGVKSSDADCFVLLPPHHRTPHANHVNKARRLLELHPKPINVPTAGTQALPLDGIRRRSHDSPRGPSADWYSPRSYLYRERTLP</sequence>
<dbReference type="Pfam" id="PF00076">
    <property type="entry name" value="RRM_1"/>
    <property type="match status" value="1"/>
</dbReference>
<gene>
    <name evidence="5" type="ORF">CHILSU_LOCUS3470</name>
</gene>
<protein>
    <recommendedName>
        <fullName evidence="4">RRM domain-containing protein</fullName>
    </recommendedName>
</protein>
<dbReference type="Gene3D" id="3.30.70.330">
    <property type="match status" value="1"/>
</dbReference>
<feature type="compositionally biased region" description="Basic and acidic residues" evidence="3">
    <location>
        <begin position="270"/>
        <end position="279"/>
    </location>
</feature>
<feature type="region of interest" description="Disordered" evidence="3">
    <location>
        <begin position="259"/>
        <end position="284"/>
    </location>
</feature>